<dbReference type="InterPro" id="IPR001849">
    <property type="entry name" value="PH_domain"/>
</dbReference>
<sequence>MKRIVLEADGYQPYLISPEKGLRSLKKGVLEKAKEPSRLCVEEVHRVLLDIVNAAANATPGLGRYPPFKREVIAIASNALDAFKIDAKKMVVALVDMERAFVPPQHFIRLVQRRMERQRREDELKNNRASKKGQDAEQFKMNRVTLKRSAKNNEWSKRWFVLNEKSGKLGYTKKQEERHFRGVIVLEECNLVEIEEEEISKSSKDSKKANGQDKGPSLVFKITNRVAYKSVLKSLFLYVIWGDTMTRRPADPEEELRWMSQEVRGYVEAVLNSFAANVPKALVLCQVEKSKEDMLNQLYSSIRRSLLNLQSSFTLHKAMQRSKNYSKKTTMLNVGGKNMKNNHPSYQSSLASSAFMTIEQLHMRTIVLELRVAHGLLATLVRTGSPPSTRQQMSLLTGPVHSMRQGQEVLIEADAMKMGMPPLAADAHLTGYHRHHQVGGDTKYVDCSLPVTNQHHMLLPGSHPLQILVEVHIWDQRTESLLEDVDGRCISREPKLFIES</sequence>
<dbReference type="AlphaFoldDB" id="A0A1D6Q9Y5"/>
<dbReference type="PANTHER" id="PTHR11566">
    <property type="entry name" value="DYNAMIN"/>
    <property type="match status" value="1"/>
</dbReference>
<dbReference type="InterPro" id="IPR011993">
    <property type="entry name" value="PH-like_dom_sf"/>
</dbReference>
<dbReference type="InterPro" id="IPR022812">
    <property type="entry name" value="Dynamin"/>
</dbReference>
<dbReference type="GO" id="GO:0005525">
    <property type="term" value="F:GTP binding"/>
    <property type="evidence" value="ECO:0007669"/>
    <property type="project" value="InterPro"/>
</dbReference>
<proteinExistence type="predicted"/>
<evidence type="ECO:0000313" key="1">
    <source>
        <dbReference type="EMBL" id="AQK55175.1"/>
    </source>
</evidence>
<organism evidence="1">
    <name type="scientific">Zea mays</name>
    <name type="common">Maize</name>
    <dbReference type="NCBI Taxonomy" id="4577"/>
    <lineage>
        <taxon>Eukaryota</taxon>
        <taxon>Viridiplantae</taxon>
        <taxon>Streptophyta</taxon>
        <taxon>Embryophyta</taxon>
        <taxon>Tracheophyta</taxon>
        <taxon>Spermatophyta</taxon>
        <taxon>Magnoliopsida</taxon>
        <taxon>Liliopsida</taxon>
        <taxon>Poales</taxon>
        <taxon>Poaceae</taxon>
        <taxon>PACMAD clade</taxon>
        <taxon>Panicoideae</taxon>
        <taxon>Andropogonodae</taxon>
        <taxon>Andropogoneae</taxon>
        <taxon>Tripsacinae</taxon>
        <taxon>Zea</taxon>
    </lineage>
</organism>
<reference evidence="1" key="1">
    <citation type="submission" date="2015-12" db="EMBL/GenBank/DDBJ databases">
        <title>Update maize B73 reference genome by single molecule sequencing technologies.</title>
        <authorList>
            <consortium name="Maize Genome Sequencing Project"/>
            <person name="Ware D."/>
        </authorList>
    </citation>
    <scope>NUCLEOTIDE SEQUENCE</scope>
    <source>
        <tissue evidence="1">Seedling</tissue>
    </source>
</reference>
<dbReference type="PROSITE" id="PS50003">
    <property type="entry name" value="PH_DOMAIN"/>
    <property type="match status" value="1"/>
</dbReference>
<name>A0A1D6Q9Y5_MAIZE</name>
<dbReference type="ExpressionAtlas" id="A0A1D6Q9Y5">
    <property type="expression patterns" value="baseline"/>
</dbReference>
<gene>
    <name evidence="1" type="ORF">ZEAMMB73_Zm00001d051815</name>
</gene>
<dbReference type="InterPro" id="IPR003130">
    <property type="entry name" value="GED"/>
</dbReference>
<protein>
    <submittedName>
        <fullName evidence="1">Dynamin-2A</fullName>
    </submittedName>
</protein>
<dbReference type="Gene3D" id="1.20.120.1240">
    <property type="entry name" value="Dynamin, middle domain"/>
    <property type="match status" value="1"/>
</dbReference>
<dbReference type="PANTHER" id="PTHR11566:SF57">
    <property type="entry name" value="DYNAMIN-2B"/>
    <property type="match status" value="1"/>
</dbReference>
<dbReference type="FunFam" id="2.30.29.30:FF:000212">
    <property type="entry name" value="Dynamin-2A"/>
    <property type="match status" value="1"/>
</dbReference>
<dbReference type="InterPro" id="IPR000375">
    <property type="entry name" value="Dynamin_stalk"/>
</dbReference>
<accession>A0A1D6Q9Y5</accession>
<dbReference type="GO" id="GO:0003924">
    <property type="term" value="F:GTPase activity"/>
    <property type="evidence" value="ECO:0007669"/>
    <property type="project" value="InterPro"/>
</dbReference>
<dbReference type="Gene3D" id="2.30.29.30">
    <property type="entry name" value="Pleckstrin-homology domain (PH domain)/Phosphotyrosine-binding domain (PTB)"/>
    <property type="match status" value="1"/>
</dbReference>
<dbReference type="Pfam" id="PF02212">
    <property type="entry name" value="GED"/>
    <property type="match status" value="1"/>
</dbReference>
<dbReference type="Pfam" id="PF01031">
    <property type="entry name" value="Dynamin_M"/>
    <property type="match status" value="1"/>
</dbReference>
<dbReference type="SUPFAM" id="SSF50729">
    <property type="entry name" value="PH domain-like"/>
    <property type="match status" value="1"/>
</dbReference>
<dbReference type="EMBL" id="CM000780">
    <property type="protein sequence ID" value="AQK55175.1"/>
    <property type="molecule type" value="Genomic_DNA"/>
</dbReference>
<dbReference type="Pfam" id="PF00169">
    <property type="entry name" value="PH"/>
    <property type="match status" value="1"/>
</dbReference>